<evidence type="ECO:0000313" key="2">
    <source>
        <dbReference type="Proteomes" id="UP001166191"/>
    </source>
</evidence>
<dbReference type="EMBL" id="JAHKNG010000013">
    <property type="protein sequence ID" value="MBU3030312.1"/>
    <property type="molecule type" value="Genomic_DNA"/>
</dbReference>
<name>A0ABS6AJL8_9RHOB</name>
<protein>
    <submittedName>
        <fullName evidence="1">Glycolipid-binding domain-containing protein</fullName>
    </submittedName>
</protein>
<accession>A0ABS6AJL8</accession>
<organism evidence="1 2">
    <name type="scientific">Paracoccus marinaquae</name>
    <dbReference type="NCBI Taxonomy" id="2841926"/>
    <lineage>
        <taxon>Bacteria</taxon>
        <taxon>Pseudomonadati</taxon>
        <taxon>Pseudomonadota</taxon>
        <taxon>Alphaproteobacteria</taxon>
        <taxon>Rhodobacterales</taxon>
        <taxon>Paracoccaceae</taxon>
        <taxon>Paracoccus</taxon>
    </lineage>
</organism>
<reference evidence="1" key="1">
    <citation type="submission" date="2021-06" db="EMBL/GenBank/DDBJ databases">
        <title>Paracoccus bacterium XHP0099 sp. nov., isolated from the surface waters of the Yellow Sea.</title>
        <authorList>
            <person name="Xue H."/>
            <person name="Zhang D."/>
        </authorList>
    </citation>
    <scope>NUCLEOTIDE SEQUENCE</scope>
    <source>
        <strain evidence="1">XHP0099</strain>
    </source>
</reference>
<dbReference type="RefSeq" id="WP_216032994.1">
    <property type="nucleotide sequence ID" value="NZ_JAHKNG010000013.1"/>
</dbReference>
<proteinExistence type="predicted"/>
<dbReference type="InterPro" id="IPR009467">
    <property type="entry name" value="Glycolipid-bd_prot_put"/>
</dbReference>
<evidence type="ECO:0000313" key="1">
    <source>
        <dbReference type="EMBL" id="MBU3030312.1"/>
    </source>
</evidence>
<dbReference type="Proteomes" id="UP001166191">
    <property type="component" value="Unassembled WGS sequence"/>
</dbReference>
<sequence>MAAGALILWRRLDRPGHDACALRFEAGEWHLEGAAAWRDRNGPAQVTYSIICGEDWQTRSARLSGRVAGQGLSLSIRRGAGGEWRANGAEVPGSHGLIDLDLAFTPATNTLALNRLKVPGGGDSAAIWLDEGDWRLKPLHQGYRRQADGRWHYRAAEPGFETFLTVNRHGFVTDYPEFWTQED</sequence>
<keyword evidence="2" id="KW-1185">Reference proteome</keyword>
<dbReference type="Pfam" id="PF06475">
    <property type="entry name" value="Glycolipid_bind"/>
    <property type="match status" value="1"/>
</dbReference>
<gene>
    <name evidence="1" type="ORF">KNW02_09290</name>
</gene>
<comment type="caution">
    <text evidence="1">The sequence shown here is derived from an EMBL/GenBank/DDBJ whole genome shotgun (WGS) entry which is preliminary data.</text>
</comment>